<organism evidence="1 2">
    <name type="scientific">Leucogyrophana mollusca</name>
    <dbReference type="NCBI Taxonomy" id="85980"/>
    <lineage>
        <taxon>Eukaryota</taxon>
        <taxon>Fungi</taxon>
        <taxon>Dikarya</taxon>
        <taxon>Basidiomycota</taxon>
        <taxon>Agaricomycotina</taxon>
        <taxon>Agaricomycetes</taxon>
        <taxon>Agaricomycetidae</taxon>
        <taxon>Boletales</taxon>
        <taxon>Boletales incertae sedis</taxon>
        <taxon>Leucogyrophana</taxon>
    </lineage>
</organism>
<accession>A0ACB8BTI3</accession>
<name>A0ACB8BTI3_9AGAM</name>
<dbReference type="Proteomes" id="UP000790709">
    <property type="component" value="Unassembled WGS sequence"/>
</dbReference>
<proteinExistence type="predicted"/>
<evidence type="ECO:0000313" key="2">
    <source>
        <dbReference type="Proteomes" id="UP000790709"/>
    </source>
</evidence>
<keyword evidence="2" id="KW-1185">Reference proteome</keyword>
<gene>
    <name evidence="1" type="ORF">BV22DRAFT_1058262</name>
</gene>
<dbReference type="EMBL" id="MU266349">
    <property type="protein sequence ID" value="KAH7928777.1"/>
    <property type="molecule type" value="Genomic_DNA"/>
</dbReference>
<reference evidence="1" key="1">
    <citation type="journal article" date="2021" name="New Phytol.">
        <title>Evolutionary innovations through gain and loss of genes in the ectomycorrhizal Boletales.</title>
        <authorList>
            <person name="Wu G."/>
            <person name="Miyauchi S."/>
            <person name="Morin E."/>
            <person name="Kuo A."/>
            <person name="Drula E."/>
            <person name="Varga T."/>
            <person name="Kohler A."/>
            <person name="Feng B."/>
            <person name="Cao Y."/>
            <person name="Lipzen A."/>
            <person name="Daum C."/>
            <person name="Hundley H."/>
            <person name="Pangilinan J."/>
            <person name="Johnson J."/>
            <person name="Barry K."/>
            <person name="LaButti K."/>
            <person name="Ng V."/>
            <person name="Ahrendt S."/>
            <person name="Min B."/>
            <person name="Choi I.G."/>
            <person name="Park H."/>
            <person name="Plett J.M."/>
            <person name="Magnuson J."/>
            <person name="Spatafora J.W."/>
            <person name="Nagy L.G."/>
            <person name="Henrissat B."/>
            <person name="Grigoriev I.V."/>
            <person name="Yang Z.L."/>
            <person name="Xu J."/>
            <person name="Martin F.M."/>
        </authorList>
    </citation>
    <scope>NUCLEOTIDE SEQUENCE</scope>
    <source>
        <strain evidence="1">KUC20120723A-06</strain>
    </source>
</reference>
<comment type="caution">
    <text evidence="1">The sequence shown here is derived from an EMBL/GenBank/DDBJ whole genome shotgun (WGS) entry which is preliminary data.</text>
</comment>
<evidence type="ECO:0000313" key="1">
    <source>
        <dbReference type="EMBL" id="KAH7928777.1"/>
    </source>
</evidence>
<sequence length="1432" mass="154284">MLVPLTFPACVDICDTEADEVNALEASVVTEGPSSLISWGRNGVGPSGAAIGGKHGSLYIFQPTSDTSTRLRSPTPTVHLPILDLARPTSPTTTATSNHSRRHSRSFQRSHSTSPSGSSSALGLMSVPQRSRVVSGLSREQVEAPKNYVDYDDEPEKLKDMLKGKNIRERSLVDAILPSFDKGLVIDRDRDKASTPNSNLPTSPSSASLGRRDGGKSLLSATNSPSFTTKTLSAPPSPQLLSPPLGATSPPLDPSHPQPPLSLKYHAFPARCSPVTIMHALDEHGLLLSLQASGDVSVFDIRDCTQVAGAGIREVDGEEAWVWSDMRVLDPVDNTTLVLTYASSTPSPQISPHPTDTGADEDDETPRTDLRLALFELHLPAPHGVSPAVLACVAEWSIDGVPGCVELYRDEDASPTSTPLILTYLSPTHHLITQPLALIPPFQLHLSPSTTSFSSAAPEKTTAALAIPNPFRALGSKSTEDVSRAFGSKSSEDHIGRLRMGKEVDGGSVCTRGTRVLGLRARARANAGEGEMGSGRIRGLVWSEGEVSVFECGDTGEHVRPLFSLPFSDTKVASGRFVDDEHFVVVLEVRWSLLSRFKPKRGLNADFYAQDRVEPKLIQSRAIGPHEAIHCSSTAEALVLRQKAGRMELVHASTTAKTPSKATTTTVPNSAATKRNANPPSATLTSLLPLELNLIILGYSDGRIRRTSLTGLAGGGAGASIASAGTSIFDKVSDLAVDGARIESLHLVRNDRTKERFVVGGADDGGIGVWSLDTLKLCARWTVFLCPLIRVVQLQNEKAGPLRGCVLCVSQDGTIAVFVIDGFQFQYLIPGAASPLRRICTGGDNLLLVYADESARLWDGRTGEFWRSMGADKVEELLGQGGWMQMAVDGKDQQPSTSISTLPNGASGPDSLCTLLLDLERFLKYTGVAVKSMSTAEAPTSTLAQLRAVLSVLLTPGLNEDIDSTCVEKLGIHFSSGSAGYSSASSTVLFQLEAPRDAWCISGKVSAARALVLTAILKTLSLHEELYDDCQTVITFYVASLAHVVGPSYKPPDLAYLARQWFGSSNEMRQAARVLFDAGVVRLSDEESIALVDAWQHHLPCLQPSADKDSAQAALALFLCGYMAGEKYSLMSTNALIDISKSVASYLHDDQSAHRALAIDLCSRGFQIWQHYVDAMEILRALCGLATSTKKENISTQNVGPQARLAVLQIASSNTPLFMTTLTLDILNPRNLEHRKSVMQLVAFLIRKKPLILYPNLPRLMEAVVKSLDPNSSANRDAVLDTATEILGHVVKTFPTIDFHMATQRLAVGTSEGAFIMYDLKTATHLYILEGHKKRPTACSFSPDGRRLVTVSLAEGVVLVWKVGSSFTSFFKPGAPPRQGHSGSQPYKTLAFNVGNEANMTIAGTLEWVRFEWPAERSVRLRIRESVLTFST</sequence>
<protein>
    <submittedName>
        <fullName evidence="1">Uncharacterized protein</fullName>
    </submittedName>
</protein>